<protein>
    <recommendedName>
        <fullName evidence="4">Glucokinase</fullName>
    </recommendedName>
</protein>
<reference evidence="2 3" key="1">
    <citation type="journal article" date="2016" name="Nat. Commun.">
        <title>Thousands of microbial genomes shed light on interconnected biogeochemical processes in an aquifer system.</title>
        <authorList>
            <person name="Anantharaman K."/>
            <person name="Brown C.T."/>
            <person name="Hug L.A."/>
            <person name="Sharon I."/>
            <person name="Castelle C.J."/>
            <person name="Probst A.J."/>
            <person name="Thomas B.C."/>
            <person name="Singh A."/>
            <person name="Wilkins M.J."/>
            <person name="Karaoz U."/>
            <person name="Brodie E.L."/>
            <person name="Williams K.H."/>
            <person name="Hubbard S.S."/>
            <person name="Banfield J.F."/>
        </authorList>
    </citation>
    <scope>NUCLEOTIDE SEQUENCE [LARGE SCALE GENOMIC DNA]</scope>
</reference>
<dbReference type="PANTHER" id="PTHR18964:SF149">
    <property type="entry name" value="BIFUNCTIONAL UDP-N-ACETYLGLUCOSAMINE 2-EPIMERASE_N-ACETYLMANNOSAMINE KINASE"/>
    <property type="match status" value="1"/>
</dbReference>
<dbReference type="InterPro" id="IPR000600">
    <property type="entry name" value="ROK"/>
</dbReference>
<comment type="similarity">
    <text evidence="1">Belongs to the ROK (NagC/XylR) family.</text>
</comment>
<proteinExistence type="inferred from homology"/>
<evidence type="ECO:0000313" key="3">
    <source>
        <dbReference type="Proteomes" id="UP000178893"/>
    </source>
</evidence>
<dbReference type="Proteomes" id="UP000178893">
    <property type="component" value="Unassembled WGS sequence"/>
</dbReference>
<evidence type="ECO:0008006" key="4">
    <source>
        <dbReference type="Google" id="ProtNLM"/>
    </source>
</evidence>
<sequence>MKQTIGIDIGATKISFVLLENQKAIKERKIATPKTKTKFIQEIKDNLKDFPKINKIGLAMAGALDIKKGIVLKSPNLKYLNNFPLVKVLEKELKAEIMIENDANCFTLAEAVLGAGKNKNIVFGITLGSGLGGGLAINKKIYHGAFNTGVEPGHQIINFNGSKCGCGNIGCWEEYCSAKFFKRKGYSAQELTEKAKQKDKKALAVFQEYGKYLAIGLINIIDLVEPEIIVIGGGISQAWPYFLKETKKEIKKRVFSPLAKKYTKIEISKLGEFSGAIGAGLLFTH</sequence>
<organism evidence="2 3">
    <name type="scientific">Candidatus Nealsonbacteria bacterium RBG_13_37_56</name>
    <dbReference type="NCBI Taxonomy" id="1801661"/>
    <lineage>
        <taxon>Bacteria</taxon>
        <taxon>Candidatus Nealsoniibacteriota</taxon>
    </lineage>
</organism>
<dbReference type="SUPFAM" id="SSF53067">
    <property type="entry name" value="Actin-like ATPase domain"/>
    <property type="match status" value="1"/>
</dbReference>
<name>A0A1G2DXL8_9BACT</name>
<dbReference type="AlphaFoldDB" id="A0A1G2DXL8"/>
<comment type="caution">
    <text evidence="2">The sequence shown here is derived from an EMBL/GenBank/DDBJ whole genome shotgun (WGS) entry which is preliminary data.</text>
</comment>
<dbReference type="Pfam" id="PF00480">
    <property type="entry name" value="ROK"/>
    <property type="match status" value="1"/>
</dbReference>
<evidence type="ECO:0000256" key="1">
    <source>
        <dbReference type="ARBA" id="ARBA00006479"/>
    </source>
</evidence>
<gene>
    <name evidence="2" type="ORF">A2V72_00830</name>
</gene>
<accession>A0A1G2DXL8</accession>
<dbReference type="InterPro" id="IPR043129">
    <property type="entry name" value="ATPase_NBD"/>
</dbReference>
<dbReference type="PANTHER" id="PTHR18964">
    <property type="entry name" value="ROK (REPRESSOR, ORF, KINASE) FAMILY"/>
    <property type="match status" value="1"/>
</dbReference>
<evidence type="ECO:0000313" key="2">
    <source>
        <dbReference type="EMBL" id="OGZ18297.1"/>
    </source>
</evidence>
<dbReference type="EMBL" id="MHLW01000005">
    <property type="protein sequence ID" value="OGZ18297.1"/>
    <property type="molecule type" value="Genomic_DNA"/>
</dbReference>
<dbReference type="Gene3D" id="3.30.420.40">
    <property type="match status" value="2"/>
</dbReference>